<reference evidence="2" key="1">
    <citation type="submission" date="2023-07" db="EMBL/GenBank/DDBJ databases">
        <authorList>
            <consortium name="AG Swart"/>
            <person name="Singh M."/>
            <person name="Singh A."/>
            <person name="Seah K."/>
            <person name="Emmerich C."/>
        </authorList>
    </citation>
    <scope>NUCLEOTIDE SEQUENCE</scope>
    <source>
        <strain evidence="2">DP1</strain>
    </source>
</reference>
<evidence type="ECO:0000259" key="1">
    <source>
        <dbReference type="PROSITE" id="PS51294"/>
    </source>
</evidence>
<sequence length="323" mass="36621">MIPTRSSIQIRSHCHKYLDQIKKDFQTEDPMECVLKGMCDASPLYQFKSPEVAPLVKIKMDDASTHLNMASYGTCFDRGQETSTKNSSFGRSSCEAEYISTNMEKLKKRDFKYVQKNTENTIKKSFSSSISREKRFSKNKNSEKLVGAEEAFYRTIQPMNSPNFDTLEVNQDCPAKSQNQESRKASDLSSYVKNGAHVLMLGKRKLIIQADRIESVIPYQQKKLQGGGNMFIPQGLCEIQIIPMNKIKENICQDMNSKKVSQNFNRASIQGCPSQSDATQIGCNTTNLNQRRTESHKSTNSPNLPQGMEFLKQIFCLSVLEQD</sequence>
<dbReference type="PROSITE" id="PS51294">
    <property type="entry name" value="HTH_MYB"/>
    <property type="match status" value="1"/>
</dbReference>
<dbReference type="InterPro" id="IPR017930">
    <property type="entry name" value="Myb_dom"/>
</dbReference>
<protein>
    <recommendedName>
        <fullName evidence="1">HTH myb-type domain-containing protein</fullName>
    </recommendedName>
</protein>
<evidence type="ECO:0000313" key="3">
    <source>
        <dbReference type="Proteomes" id="UP001295684"/>
    </source>
</evidence>
<dbReference type="EMBL" id="CAMPGE010011648">
    <property type="protein sequence ID" value="CAI2370467.1"/>
    <property type="molecule type" value="Genomic_DNA"/>
</dbReference>
<name>A0AAD1XFV1_EUPCR</name>
<proteinExistence type="predicted"/>
<organism evidence="2 3">
    <name type="scientific">Euplotes crassus</name>
    <dbReference type="NCBI Taxonomy" id="5936"/>
    <lineage>
        <taxon>Eukaryota</taxon>
        <taxon>Sar</taxon>
        <taxon>Alveolata</taxon>
        <taxon>Ciliophora</taxon>
        <taxon>Intramacronucleata</taxon>
        <taxon>Spirotrichea</taxon>
        <taxon>Hypotrichia</taxon>
        <taxon>Euplotida</taxon>
        <taxon>Euplotidae</taxon>
        <taxon>Moneuplotes</taxon>
    </lineage>
</organism>
<feature type="domain" description="HTH myb-type" evidence="1">
    <location>
        <begin position="1"/>
        <end position="22"/>
    </location>
</feature>
<dbReference type="AlphaFoldDB" id="A0AAD1XFV1"/>
<gene>
    <name evidence="2" type="ORF">ECRASSUSDP1_LOCUS11780</name>
</gene>
<comment type="caution">
    <text evidence="2">The sequence shown here is derived from an EMBL/GenBank/DDBJ whole genome shotgun (WGS) entry which is preliminary data.</text>
</comment>
<accession>A0AAD1XFV1</accession>
<evidence type="ECO:0000313" key="2">
    <source>
        <dbReference type="EMBL" id="CAI2370467.1"/>
    </source>
</evidence>
<keyword evidence="3" id="KW-1185">Reference proteome</keyword>
<dbReference type="Proteomes" id="UP001295684">
    <property type="component" value="Unassembled WGS sequence"/>
</dbReference>